<keyword evidence="2" id="KW-1185">Reference proteome</keyword>
<dbReference type="AlphaFoldDB" id="A0A1G9KKJ3"/>
<protein>
    <recommendedName>
        <fullName evidence="3">DUF4238 domain-containing protein</fullName>
    </recommendedName>
</protein>
<proteinExistence type="predicted"/>
<name>A0A1G9KKJ3_9BACT</name>
<sequence>MAGKKQHFIPQALLRGFSENGKQVYQYRKGLAQPIKNNITDVATKRFFYGEEDCEVDLKITEFENLSREVLKELRSGRVSVVSDGLLKLVYIQLIRTWNFRRSIDKFSNDLMGSFLDKFDVQDLICLVTKKVRNDPEYLMKEVREGFAQRGIIATPDQEEVVIEYVLDNWVFLLEKINAESGLEGCLKYLKGVNFDITKNVQKKLLPEIVDNDLKYGNPIIDRLAKLKWKIEKFDENIVLGDSVVVAGVSKDDFSISIDRLNLVNFVYMPISSSSILRGSLLFDEKISAAEFNEMSVSVSQDFFVSKFKVQPILIECFGCRAGIEMKFDMDSFKEDVLS</sequence>
<dbReference type="InterPro" id="IPR025332">
    <property type="entry name" value="DUF4238"/>
</dbReference>
<dbReference type="Pfam" id="PF14022">
    <property type="entry name" value="DUF4238"/>
    <property type="match status" value="1"/>
</dbReference>
<evidence type="ECO:0000313" key="2">
    <source>
        <dbReference type="Proteomes" id="UP000199053"/>
    </source>
</evidence>
<dbReference type="OrthoDB" id="509512at2"/>
<evidence type="ECO:0000313" key="1">
    <source>
        <dbReference type="EMBL" id="SDL50241.1"/>
    </source>
</evidence>
<evidence type="ECO:0008006" key="3">
    <source>
        <dbReference type="Google" id="ProtNLM"/>
    </source>
</evidence>
<reference evidence="2" key="1">
    <citation type="submission" date="2016-10" db="EMBL/GenBank/DDBJ databases">
        <authorList>
            <person name="Varghese N."/>
            <person name="Submissions S."/>
        </authorList>
    </citation>
    <scope>NUCLEOTIDE SEQUENCE [LARGE SCALE GENOMIC DNA]</scope>
    <source>
        <strain evidence="2">DSM 16995</strain>
    </source>
</reference>
<gene>
    <name evidence="1" type="ORF">SAMN05660337_3122</name>
</gene>
<dbReference type="Proteomes" id="UP000199053">
    <property type="component" value="Unassembled WGS sequence"/>
</dbReference>
<organism evidence="1 2">
    <name type="scientific">Maridesulfovibrio ferrireducens</name>
    <dbReference type="NCBI Taxonomy" id="246191"/>
    <lineage>
        <taxon>Bacteria</taxon>
        <taxon>Pseudomonadati</taxon>
        <taxon>Thermodesulfobacteriota</taxon>
        <taxon>Desulfovibrionia</taxon>
        <taxon>Desulfovibrionales</taxon>
        <taxon>Desulfovibrionaceae</taxon>
        <taxon>Maridesulfovibrio</taxon>
    </lineage>
</organism>
<dbReference type="EMBL" id="FNGA01000005">
    <property type="protein sequence ID" value="SDL50241.1"/>
    <property type="molecule type" value="Genomic_DNA"/>
</dbReference>
<accession>A0A1G9KKJ3</accession>
<dbReference type="RefSeq" id="WP_092162751.1">
    <property type="nucleotide sequence ID" value="NZ_FNGA01000005.1"/>
</dbReference>